<name>A0AAV0TV80_9STRA</name>
<feature type="domain" description="CCHC-type" evidence="2">
    <location>
        <begin position="106"/>
        <end position="121"/>
    </location>
</feature>
<gene>
    <name evidence="3" type="ORF">PDE001_LOCUS3427</name>
</gene>
<keyword evidence="1" id="KW-0479">Metal-binding</keyword>
<dbReference type="Pfam" id="PF22936">
    <property type="entry name" value="Pol_BBD"/>
    <property type="match status" value="1"/>
</dbReference>
<sequence length="264" mass="29124">MKLFTTKKDDKRSWSEHYLYLVAVSDAAGGAEQQVLDNIVRYASPELSTILMAKYETHRVDYLVHAEELAHFAQVIEMEARPGRSFGKEVVAHVEDSTSRKETRTCYGCGKIGHVKADCRKKKTGDINGGRRGKSGGNIVLAIGKGTSKKGSRRAKCDLTLAISDDSVWILDSGSSRHLVNNASLLQDVRDCKHECHLADGEVIKLSRVGSVVLTVMVKGHQRDVTLTEVYLAPELSQNIMSYGKLERKGFGLVYDGTTRALAR</sequence>
<dbReference type="InterPro" id="IPR001878">
    <property type="entry name" value="Znf_CCHC"/>
</dbReference>
<dbReference type="PROSITE" id="PS50158">
    <property type="entry name" value="ZF_CCHC"/>
    <property type="match status" value="1"/>
</dbReference>
<evidence type="ECO:0000313" key="4">
    <source>
        <dbReference type="Proteomes" id="UP001162029"/>
    </source>
</evidence>
<dbReference type="GO" id="GO:0003676">
    <property type="term" value="F:nucleic acid binding"/>
    <property type="evidence" value="ECO:0007669"/>
    <property type="project" value="InterPro"/>
</dbReference>
<dbReference type="Gene3D" id="4.10.60.10">
    <property type="entry name" value="Zinc finger, CCHC-type"/>
    <property type="match status" value="1"/>
</dbReference>
<dbReference type="Proteomes" id="UP001162029">
    <property type="component" value="Unassembled WGS sequence"/>
</dbReference>
<dbReference type="InterPro" id="IPR036875">
    <property type="entry name" value="Znf_CCHC_sf"/>
</dbReference>
<protein>
    <recommendedName>
        <fullName evidence="2">CCHC-type domain-containing protein</fullName>
    </recommendedName>
</protein>
<evidence type="ECO:0000259" key="2">
    <source>
        <dbReference type="PROSITE" id="PS50158"/>
    </source>
</evidence>
<organism evidence="3 4">
    <name type="scientific">Peronospora destructor</name>
    <dbReference type="NCBI Taxonomy" id="86335"/>
    <lineage>
        <taxon>Eukaryota</taxon>
        <taxon>Sar</taxon>
        <taxon>Stramenopiles</taxon>
        <taxon>Oomycota</taxon>
        <taxon>Peronosporomycetes</taxon>
        <taxon>Peronosporales</taxon>
        <taxon>Peronosporaceae</taxon>
        <taxon>Peronospora</taxon>
    </lineage>
</organism>
<comment type="caution">
    <text evidence="3">The sequence shown here is derived from an EMBL/GenBank/DDBJ whole genome shotgun (WGS) entry which is preliminary data.</text>
</comment>
<reference evidence="3" key="1">
    <citation type="submission" date="2022-12" db="EMBL/GenBank/DDBJ databases">
        <authorList>
            <person name="Webb A."/>
        </authorList>
    </citation>
    <scope>NUCLEOTIDE SEQUENCE</scope>
    <source>
        <strain evidence="3">Pd1</strain>
    </source>
</reference>
<evidence type="ECO:0000313" key="3">
    <source>
        <dbReference type="EMBL" id="CAI5725772.1"/>
    </source>
</evidence>
<dbReference type="SUPFAM" id="SSF57756">
    <property type="entry name" value="Retrovirus zinc finger-like domains"/>
    <property type="match status" value="1"/>
</dbReference>
<dbReference type="AlphaFoldDB" id="A0AAV0TV80"/>
<keyword evidence="4" id="KW-1185">Reference proteome</keyword>
<keyword evidence="1" id="KW-0862">Zinc</keyword>
<dbReference type="GO" id="GO:0008270">
    <property type="term" value="F:zinc ion binding"/>
    <property type="evidence" value="ECO:0007669"/>
    <property type="project" value="UniProtKB-KW"/>
</dbReference>
<dbReference type="InterPro" id="IPR054722">
    <property type="entry name" value="PolX-like_BBD"/>
</dbReference>
<accession>A0AAV0TV80</accession>
<dbReference type="SMART" id="SM00343">
    <property type="entry name" value="ZnF_C2HC"/>
    <property type="match status" value="1"/>
</dbReference>
<keyword evidence="1" id="KW-0863">Zinc-finger</keyword>
<proteinExistence type="predicted"/>
<evidence type="ECO:0000256" key="1">
    <source>
        <dbReference type="PROSITE-ProRule" id="PRU00047"/>
    </source>
</evidence>
<dbReference type="EMBL" id="CANTFM010000584">
    <property type="protein sequence ID" value="CAI5725772.1"/>
    <property type="molecule type" value="Genomic_DNA"/>
</dbReference>